<proteinExistence type="predicted"/>
<dbReference type="EMBL" id="JBHSQJ010000100">
    <property type="protein sequence ID" value="MFC5910062.1"/>
    <property type="molecule type" value="Genomic_DNA"/>
</dbReference>
<evidence type="ECO:0000313" key="3">
    <source>
        <dbReference type="Proteomes" id="UP001596174"/>
    </source>
</evidence>
<organism evidence="2 3">
    <name type="scientific">Streptacidiphilus monticola</name>
    <dbReference type="NCBI Taxonomy" id="2161674"/>
    <lineage>
        <taxon>Bacteria</taxon>
        <taxon>Bacillati</taxon>
        <taxon>Actinomycetota</taxon>
        <taxon>Actinomycetes</taxon>
        <taxon>Kitasatosporales</taxon>
        <taxon>Streptomycetaceae</taxon>
        <taxon>Streptacidiphilus</taxon>
    </lineage>
</organism>
<gene>
    <name evidence="2" type="ORF">ACFP3V_22940</name>
</gene>
<feature type="compositionally biased region" description="Pro residues" evidence="1">
    <location>
        <begin position="9"/>
        <end position="20"/>
    </location>
</feature>
<dbReference type="RefSeq" id="WP_380586562.1">
    <property type="nucleotide sequence ID" value="NZ_JBHSQJ010000100.1"/>
</dbReference>
<accession>A0ABW1G7E2</accession>
<name>A0ABW1G7E2_9ACTN</name>
<protein>
    <submittedName>
        <fullName evidence="2">Uncharacterized protein</fullName>
    </submittedName>
</protein>
<evidence type="ECO:0000313" key="2">
    <source>
        <dbReference type="EMBL" id="MFC5910062.1"/>
    </source>
</evidence>
<reference evidence="3" key="1">
    <citation type="journal article" date="2019" name="Int. J. Syst. Evol. Microbiol.">
        <title>The Global Catalogue of Microorganisms (GCM) 10K type strain sequencing project: providing services to taxonomists for standard genome sequencing and annotation.</title>
        <authorList>
            <consortium name="The Broad Institute Genomics Platform"/>
            <consortium name="The Broad Institute Genome Sequencing Center for Infectious Disease"/>
            <person name="Wu L."/>
            <person name="Ma J."/>
        </authorList>
    </citation>
    <scope>NUCLEOTIDE SEQUENCE [LARGE SCALE GENOMIC DNA]</scope>
    <source>
        <strain evidence="3">JCM 4816</strain>
    </source>
</reference>
<sequence>MNSSASVPPGWPPQVRPPGAPQWEESARNWLYDQVPGEWRRYEVLQRHPLLLARNVRYHVEGAINGHRLGYSRARVETADHIEPPTLQQLLEADAREGARLVALARQVRLVEDALQGVRWVPRL</sequence>
<feature type="region of interest" description="Disordered" evidence="1">
    <location>
        <begin position="1"/>
        <end position="22"/>
    </location>
</feature>
<dbReference type="Proteomes" id="UP001596174">
    <property type="component" value="Unassembled WGS sequence"/>
</dbReference>
<comment type="caution">
    <text evidence="2">The sequence shown here is derived from an EMBL/GenBank/DDBJ whole genome shotgun (WGS) entry which is preliminary data.</text>
</comment>
<keyword evidence="3" id="KW-1185">Reference proteome</keyword>
<evidence type="ECO:0000256" key="1">
    <source>
        <dbReference type="SAM" id="MobiDB-lite"/>
    </source>
</evidence>